<feature type="compositionally biased region" description="Basic and acidic residues" evidence="1">
    <location>
        <begin position="135"/>
        <end position="147"/>
    </location>
</feature>
<name>A0A5N4A654_PHOPY</name>
<protein>
    <submittedName>
        <fullName evidence="2">Uncharacterized protein</fullName>
    </submittedName>
</protein>
<evidence type="ECO:0000256" key="1">
    <source>
        <dbReference type="SAM" id="MobiDB-lite"/>
    </source>
</evidence>
<proteinExistence type="predicted"/>
<dbReference type="AlphaFoldDB" id="A0A5N4A654"/>
<gene>
    <name evidence="2" type="ORF">PPYR_14751</name>
</gene>
<accession>A0A5N4A654</accession>
<organism evidence="2 3">
    <name type="scientific">Photinus pyralis</name>
    <name type="common">Common eastern firefly</name>
    <name type="synonym">Lampyris pyralis</name>
    <dbReference type="NCBI Taxonomy" id="7054"/>
    <lineage>
        <taxon>Eukaryota</taxon>
        <taxon>Metazoa</taxon>
        <taxon>Ecdysozoa</taxon>
        <taxon>Arthropoda</taxon>
        <taxon>Hexapoda</taxon>
        <taxon>Insecta</taxon>
        <taxon>Pterygota</taxon>
        <taxon>Neoptera</taxon>
        <taxon>Endopterygota</taxon>
        <taxon>Coleoptera</taxon>
        <taxon>Polyphaga</taxon>
        <taxon>Elateriformia</taxon>
        <taxon>Elateroidea</taxon>
        <taxon>Lampyridae</taxon>
        <taxon>Lampyrinae</taxon>
        <taxon>Photinus</taxon>
    </lineage>
</organism>
<comment type="caution">
    <text evidence="2">The sequence shown here is derived from an EMBL/GenBank/DDBJ whole genome shotgun (WGS) entry which is preliminary data.</text>
</comment>
<dbReference type="EMBL" id="VVIM01000010">
    <property type="protein sequence ID" value="KAB0792792.1"/>
    <property type="molecule type" value="Genomic_DNA"/>
</dbReference>
<dbReference type="InParanoid" id="A0A5N4A654"/>
<dbReference type="Proteomes" id="UP000327044">
    <property type="component" value="Unassembled WGS sequence"/>
</dbReference>
<sequence length="612" mass="70092">MEDSAINQRESDDLGGDIFQEFQKEYNVVIPLYLKNLLKFCGFDNQATLSQWSEDKAKEVVKVAVDFIPSVFPTSKDAYLGPFSNSKVFDILPGQKLLLEKLKLFAERKEKAQAESHKRKIQNRDNREKKRPKNNLHENEQNSDKIQKSSQNFPDDMCTNRGTNVIGTGAEKDNIIATIKKWILGQLVTYNVACKENADIQTKLLTLDLTFSNDFEKIPSILCFCSKTIKLHRTKSNCVAIYSNYYKHFKTHLKASLKGSEKNITSDFAHRTKQPLINSFLANSHLQNNSQNPDQNSGCFIISTPPKRNTPSSISPSMSSGGIIILQDIEIPRQTCFNDTVTLPSNLASSLPFHTDNENNQNLDVGSLPNFGNCRNVNEVQTSCKVLVEPPKSKWKDIKYSRNYRKKRLRNRLSKSDKCQRNILHSFRIDRTIEQVEKKMMYVMSENTKLKDLLKNAVLQSTGGILNPATKGEMKALLNAISLSLKNNSLKKYKNTFRYDTQLKKFSSFLFIVGGRLLYETISANMPKALPSLRTIQRFTQDQCTIKEGELQFAQLKEFLHSRNLPLKVWHNHLLMEHLHFVCVYTVPTTNLLLNMSRKDGIIFKEQQKIMK</sequence>
<keyword evidence="3" id="KW-1185">Reference proteome</keyword>
<reference evidence="2 3" key="1">
    <citation type="journal article" date="2018" name="Elife">
        <title>Firefly genomes illuminate parallel origins of bioluminescence in beetles.</title>
        <authorList>
            <person name="Fallon T.R."/>
            <person name="Lower S.E."/>
            <person name="Chang C.H."/>
            <person name="Bessho-Uehara M."/>
            <person name="Martin G.J."/>
            <person name="Bewick A.J."/>
            <person name="Behringer M."/>
            <person name="Debat H.J."/>
            <person name="Wong I."/>
            <person name="Day J.C."/>
            <person name="Suvorov A."/>
            <person name="Silva C.J."/>
            <person name="Stanger-Hall K.F."/>
            <person name="Hall D.W."/>
            <person name="Schmitz R.J."/>
            <person name="Nelson D.R."/>
            <person name="Lewis S.M."/>
            <person name="Shigenobu S."/>
            <person name="Bybee S.M."/>
            <person name="Larracuente A.M."/>
            <person name="Oba Y."/>
            <person name="Weng J.K."/>
        </authorList>
    </citation>
    <scope>NUCLEOTIDE SEQUENCE [LARGE SCALE GENOMIC DNA]</scope>
    <source>
        <strain evidence="2">1611_PpyrPB1</strain>
        <tissue evidence="2">Whole body</tissue>
    </source>
</reference>
<evidence type="ECO:0000313" key="2">
    <source>
        <dbReference type="EMBL" id="KAB0792792.1"/>
    </source>
</evidence>
<feature type="compositionally biased region" description="Basic and acidic residues" evidence="1">
    <location>
        <begin position="113"/>
        <end position="128"/>
    </location>
</feature>
<evidence type="ECO:0000313" key="3">
    <source>
        <dbReference type="Proteomes" id="UP000327044"/>
    </source>
</evidence>
<feature type="region of interest" description="Disordered" evidence="1">
    <location>
        <begin position="113"/>
        <end position="155"/>
    </location>
</feature>